<gene>
    <name evidence="1" type="ORF">SLS59_004730</name>
</gene>
<keyword evidence="2" id="KW-1185">Reference proteome</keyword>
<protein>
    <submittedName>
        <fullName evidence="1">Uncharacterized protein</fullName>
    </submittedName>
</protein>
<reference evidence="1 2" key="1">
    <citation type="submission" date="2024-02" db="EMBL/GenBank/DDBJ databases">
        <title>De novo assembly and annotation of 12 fungi associated with fruit tree decline syndrome in Ontario, Canada.</title>
        <authorList>
            <person name="Sulman M."/>
            <person name="Ellouze W."/>
            <person name="Ilyukhin E."/>
        </authorList>
    </citation>
    <scope>NUCLEOTIDE SEQUENCE [LARGE SCALE GENOMIC DNA]</scope>
    <source>
        <strain evidence="1 2">M97-236</strain>
    </source>
</reference>
<comment type="caution">
    <text evidence="1">The sequence shown here is derived from an EMBL/GenBank/DDBJ whole genome shotgun (WGS) entry which is preliminary data.</text>
</comment>
<name>A0ABR3RFU1_9PLEO</name>
<organism evidence="1 2">
    <name type="scientific">Nothophoma quercina</name>
    <dbReference type="NCBI Taxonomy" id="749835"/>
    <lineage>
        <taxon>Eukaryota</taxon>
        <taxon>Fungi</taxon>
        <taxon>Dikarya</taxon>
        <taxon>Ascomycota</taxon>
        <taxon>Pezizomycotina</taxon>
        <taxon>Dothideomycetes</taxon>
        <taxon>Pleosporomycetidae</taxon>
        <taxon>Pleosporales</taxon>
        <taxon>Pleosporineae</taxon>
        <taxon>Didymellaceae</taxon>
        <taxon>Nothophoma</taxon>
    </lineage>
</organism>
<dbReference type="Proteomes" id="UP001521222">
    <property type="component" value="Unassembled WGS sequence"/>
</dbReference>
<accession>A0ABR3RFU1</accession>
<evidence type="ECO:0000313" key="2">
    <source>
        <dbReference type="Proteomes" id="UP001521222"/>
    </source>
</evidence>
<evidence type="ECO:0000313" key="1">
    <source>
        <dbReference type="EMBL" id="KAL1603073.1"/>
    </source>
</evidence>
<dbReference type="EMBL" id="JAKIXB020000013">
    <property type="protein sequence ID" value="KAL1603073.1"/>
    <property type="molecule type" value="Genomic_DNA"/>
</dbReference>
<sequence>MASFDDVLAFISTFYLPQHNYNIWYRDAPRFLSITWDHNRSKYGDGFTLLDFKPLLKLRASNPSTKIEFRCRKLVEFDLQCVPCDACGYCINCSHEDFDDNSDVDSLYDCACSHEGTLDNVYEGLSEEYTYLAAVNDFLNNGNEAWLATLQNSLQHPMKVQCTMGRNCEIPTIYIQFDKDGAPPLLRTETAYRNVAAYLTQIGIIDLKWRTELDFVVATSTGKYVRSEVDDNLVSVYNQIHIRGRTYKAPTDTAKPTATRTIA</sequence>
<proteinExistence type="predicted"/>